<keyword evidence="3" id="KW-0732">Signal</keyword>
<gene>
    <name evidence="6" type="ORF">PENTCL1PPCAC_30232</name>
</gene>
<protein>
    <recommendedName>
        <fullName evidence="8">Peptidase</fullName>
    </recommendedName>
</protein>
<evidence type="ECO:0000256" key="2">
    <source>
        <dbReference type="ARBA" id="ARBA00022670"/>
    </source>
</evidence>
<keyword evidence="4" id="KW-0378">Hydrolase</keyword>
<evidence type="ECO:0008006" key="8">
    <source>
        <dbReference type="Google" id="ProtNLM"/>
    </source>
</evidence>
<keyword evidence="2" id="KW-0645">Protease</keyword>
<name>A0AAV5UN28_9BILA</name>
<dbReference type="Proteomes" id="UP001432027">
    <property type="component" value="Unassembled WGS sequence"/>
</dbReference>
<dbReference type="Pfam" id="PF05577">
    <property type="entry name" value="Peptidase_S28"/>
    <property type="match status" value="1"/>
</dbReference>
<keyword evidence="7" id="KW-1185">Reference proteome</keyword>
<dbReference type="Gene3D" id="3.40.50.1820">
    <property type="entry name" value="alpha/beta hydrolase"/>
    <property type="match status" value="1"/>
</dbReference>
<dbReference type="AlphaFoldDB" id="A0AAV5UN28"/>
<reference evidence="6" key="1">
    <citation type="submission" date="2023-10" db="EMBL/GenBank/DDBJ databases">
        <title>Genome assembly of Pristionchus species.</title>
        <authorList>
            <person name="Yoshida K."/>
            <person name="Sommer R.J."/>
        </authorList>
    </citation>
    <scope>NUCLEOTIDE SEQUENCE</scope>
    <source>
        <strain evidence="6">RS0144</strain>
    </source>
</reference>
<dbReference type="GO" id="GO:0006508">
    <property type="term" value="P:proteolysis"/>
    <property type="evidence" value="ECO:0007669"/>
    <property type="project" value="UniProtKB-KW"/>
</dbReference>
<keyword evidence="5" id="KW-0325">Glycoprotein</keyword>
<feature type="non-terminal residue" evidence="6">
    <location>
        <position position="117"/>
    </location>
</feature>
<dbReference type="InterPro" id="IPR029058">
    <property type="entry name" value="AB_hydrolase_fold"/>
</dbReference>
<dbReference type="PANTHER" id="PTHR11010">
    <property type="entry name" value="PROTEASE S28 PRO-X CARBOXYPEPTIDASE-RELATED"/>
    <property type="match status" value="1"/>
</dbReference>
<dbReference type="EMBL" id="BTSX01000007">
    <property type="protein sequence ID" value="GMT08058.1"/>
    <property type="molecule type" value="Genomic_DNA"/>
</dbReference>
<evidence type="ECO:0000256" key="5">
    <source>
        <dbReference type="ARBA" id="ARBA00023180"/>
    </source>
</evidence>
<organism evidence="6 7">
    <name type="scientific">Pristionchus entomophagus</name>
    <dbReference type="NCBI Taxonomy" id="358040"/>
    <lineage>
        <taxon>Eukaryota</taxon>
        <taxon>Metazoa</taxon>
        <taxon>Ecdysozoa</taxon>
        <taxon>Nematoda</taxon>
        <taxon>Chromadorea</taxon>
        <taxon>Rhabditida</taxon>
        <taxon>Rhabditina</taxon>
        <taxon>Diplogasteromorpha</taxon>
        <taxon>Diplogasteroidea</taxon>
        <taxon>Neodiplogasteridae</taxon>
        <taxon>Pristionchus</taxon>
    </lineage>
</organism>
<sequence>TCNEFGYFQSTDYGAGLFGTPLSVNYFVIMCERVFGIGIDRIAKGVDRANYQYGGRTRYNGTNVVLPFGDADPWHTLGVQERGILDESVVPIVIKGTSHCADVFGTNPADPPELTQA</sequence>
<comment type="caution">
    <text evidence="6">The sequence shown here is derived from an EMBL/GenBank/DDBJ whole genome shotgun (WGS) entry which is preliminary data.</text>
</comment>
<dbReference type="PANTHER" id="PTHR11010:SF117">
    <property type="entry name" value="SERINE PROTEASE 16"/>
    <property type="match status" value="1"/>
</dbReference>
<evidence type="ECO:0000313" key="7">
    <source>
        <dbReference type="Proteomes" id="UP001432027"/>
    </source>
</evidence>
<evidence type="ECO:0000313" key="6">
    <source>
        <dbReference type="EMBL" id="GMT08058.1"/>
    </source>
</evidence>
<accession>A0AAV5UN28</accession>
<dbReference type="InterPro" id="IPR008758">
    <property type="entry name" value="Peptidase_S28"/>
</dbReference>
<evidence type="ECO:0000256" key="1">
    <source>
        <dbReference type="ARBA" id="ARBA00011079"/>
    </source>
</evidence>
<comment type="similarity">
    <text evidence="1">Belongs to the peptidase S28 family.</text>
</comment>
<dbReference type="GO" id="GO:0070008">
    <property type="term" value="F:serine-type exopeptidase activity"/>
    <property type="evidence" value="ECO:0007669"/>
    <property type="project" value="InterPro"/>
</dbReference>
<dbReference type="GO" id="GO:0008239">
    <property type="term" value="F:dipeptidyl-peptidase activity"/>
    <property type="evidence" value="ECO:0007669"/>
    <property type="project" value="TreeGrafter"/>
</dbReference>
<feature type="non-terminal residue" evidence="6">
    <location>
        <position position="1"/>
    </location>
</feature>
<evidence type="ECO:0000256" key="3">
    <source>
        <dbReference type="ARBA" id="ARBA00022729"/>
    </source>
</evidence>
<proteinExistence type="inferred from homology"/>
<evidence type="ECO:0000256" key="4">
    <source>
        <dbReference type="ARBA" id="ARBA00022801"/>
    </source>
</evidence>